<dbReference type="PROSITE" id="PS51257">
    <property type="entry name" value="PROKAR_LIPOPROTEIN"/>
    <property type="match status" value="1"/>
</dbReference>
<reference evidence="2 3" key="2">
    <citation type="journal article" date="2012" name="J. Bacteriol.">
        <title>Revised Sequence and Annotation of the Rhodobacter sphaeroides 2.4.1 Genome.</title>
        <authorList>
            <person name="Kontur W.S."/>
            <person name="Schackwitz W.S."/>
            <person name="Ivanova N."/>
            <person name="Martin J."/>
            <person name="Labutti K."/>
            <person name="Deshpande S."/>
            <person name="Tice H.N."/>
            <person name="Pennacchio C."/>
            <person name="Sodergren E."/>
            <person name="Weinstock G.M."/>
            <person name="Noguera D.R."/>
            <person name="Donohue T.J."/>
        </authorList>
    </citation>
    <scope>NUCLEOTIDE SEQUENCE [LARGE SCALE GENOMIC DNA]</scope>
    <source>
        <strain evidence="3">ATCC 17023 / DSM 158 / JCM 6121 / CCUG 31486 / LMG 2827 / NBRC 12203 / NCIMB 8253 / ATH 2.4.1.</strain>
    </source>
</reference>
<dbReference type="EnsemblBacteria" id="ABA81755">
    <property type="protein sequence ID" value="ABA81755"/>
    <property type="gene ID" value="RSP_3907"/>
</dbReference>
<gene>
    <name evidence="2" type="ordered locus">RSP_3907</name>
</gene>
<accession>A0A344QDB8</accession>
<dbReference type="OrthoDB" id="7885807at2"/>
<accession>Q3HKI9</accession>
<dbReference type="PATRIC" id="fig|272943.9.peg.4330"/>
<feature type="chain" id="PRO_5004225453" description="Lipoprotein" evidence="1">
    <location>
        <begin position="27"/>
        <end position="163"/>
    </location>
</feature>
<dbReference type="Proteomes" id="UP000002703">
    <property type="component" value="Plasmid A"/>
</dbReference>
<dbReference type="GeneID" id="4796508"/>
<dbReference type="RefSeq" id="WP_011836222.1">
    <property type="nucleotide sequence ID" value="NC_009007.1"/>
</dbReference>
<evidence type="ECO:0008006" key="4">
    <source>
        <dbReference type="Google" id="ProtNLM"/>
    </source>
</evidence>
<proteinExistence type="predicted"/>
<dbReference type="EMBL" id="DQ232586">
    <property type="protein sequence ID" value="ABA81755.1"/>
    <property type="molecule type" value="Genomic_DNA"/>
</dbReference>
<keyword evidence="3" id="KW-1185">Reference proteome</keyword>
<evidence type="ECO:0000313" key="2">
    <source>
        <dbReference type="EMBL" id="ABA81755.1"/>
    </source>
</evidence>
<name>Q3HKI9_CERS4</name>
<keyword evidence="1" id="KW-0732">Signal</keyword>
<reference evidence="3" key="1">
    <citation type="submission" date="2005-10" db="EMBL/GenBank/DDBJ databases">
        <title>Finished sequence of plasmid A of Rhodobacter sphaeroides 2.4.1.</title>
        <authorList>
            <person name="Copeland A."/>
            <person name="Lucas S."/>
            <person name="Lapidus A."/>
            <person name="Barry K."/>
            <person name="Detter J.C."/>
            <person name="Glavina T."/>
            <person name="Hammon N."/>
            <person name="Israni S."/>
            <person name="Pitluck S."/>
            <person name="Richardson P."/>
            <person name="Mackenzie C."/>
            <person name="Choudhary M."/>
            <person name="Larimer F."/>
            <person name="Hauser L.J."/>
            <person name="Land M."/>
            <person name="Donohue T.J."/>
            <person name="Kaplan S."/>
        </authorList>
    </citation>
    <scope>NUCLEOTIDE SEQUENCE [LARGE SCALE GENOMIC DNA]</scope>
    <source>
        <strain evidence="3">ATCC 17023 / DSM 158 / JCM 6121 / CCUG 31486 / LMG 2827 / NBRC 12203 / NCIMB 8253 / ATH 2.4.1.</strain>
        <plasmid evidence="3">A</plasmid>
    </source>
</reference>
<feature type="signal peptide" evidence="1">
    <location>
        <begin position="1"/>
        <end position="26"/>
    </location>
</feature>
<protein>
    <recommendedName>
        <fullName evidence="4">Lipoprotein</fullName>
    </recommendedName>
</protein>
<evidence type="ECO:0000256" key="1">
    <source>
        <dbReference type="SAM" id="SignalP"/>
    </source>
</evidence>
<keyword evidence="2" id="KW-0614">Plasmid</keyword>
<sequence length="163" mass="16782">MTKIAKTVTALAAALTLSGCVTGGTATDMVTAGTGMQGLMTATQPPSKDDYALSCPVVNQRLGNLYARYAEVEREQRARQRQSAMIGGLVDVGATVIGGSAMMNAGSATGLRNVGLATDAGRSALGAVAGRESSTQQLKDVNDAMLIAQRIGQLEKVKFEKGC</sequence>
<organism evidence="2 3">
    <name type="scientific">Cereibacter sphaeroides (strain ATCC 17023 / DSM 158 / JCM 6121 / CCUG 31486 / LMG 2827 / NBRC 12203 / NCIMB 8253 / ATH 2.4.1.)</name>
    <name type="common">Rhodobacter sphaeroides</name>
    <dbReference type="NCBI Taxonomy" id="272943"/>
    <lineage>
        <taxon>Bacteria</taxon>
        <taxon>Pseudomonadati</taxon>
        <taxon>Pseudomonadota</taxon>
        <taxon>Alphaproteobacteria</taxon>
        <taxon>Rhodobacterales</taxon>
        <taxon>Paracoccaceae</taxon>
        <taxon>Cereibacter</taxon>
    </lineage>
</organism>
<dbReference type="AlphaFoldDB" id="Q3HKI9"/>
<evidence type="ECO:0000313" key="3">
    <source>
        <dbReference type="Proteomes" id="UP000002703"/>
    </source>
</evidence>
<geneLocation type="plasmid" evidence="2 3">
    <name>A</name>
</geneLocation>
<dbReference type="KEGG" id="rsp:RSP_3907"/>